<dbReference type="AlphaFoldDB" id="A0A7D4TVB5"/>
<evidence type="ECO:0000313" key="2">
    <source>
        <dbReference type="Proteomes" id="UP000505355"/>
    </source>
</evidence>
<dbReference type="Proteomes" id="UP000505355">
    <property type="component" value="Chromosome"/>
</dbReference>
<sequence length="72" mass="8003">MIFNVIGQHISQTTKSTHVTLESAPACNCNRRRFRDDIDEEPAATLTLSLDANPEIKFAPGKKYIITVTEAI</sequence>
<dbReference type="RefSeq" id="WP_173413139.1">
    <property type="nucleotide sequence ID" value="NZ_CP054139.1"/>
</dbReference>
<gene>
    <name evidence="1" type="ORF">HQ865_01230</name>
</gene>
<evidence type="ECO:0000313" key="1">
    <source>
        <dbReference type="EMBL" id="QKJ28437.1"/>
    </source>
</evidence>
<accession>A0A7D4TVB5</accession>
<protein>
    <submittedName>
        <fullName evidence="1">Uncharacterized protein</fullName>
    </submittedName>
</protein>
<organism evidence="1 2">
    <name type="scientific">Mucilaginibacter mali</name>
    <dbReference type="NCBI Taxonomy" id="2740462"/>
    <lineage>
        <taxon>Bacteria</taxon>
        <taxon>Pseudomonadati</taxon>
        <taxon>Bacteroidota</taxon>
        <taxon>Sphingobacteriia</taxon>
        <taxon>Sphingobacteriales</taxon>
        <taxon>Sphingobacteriaceae</taxon>
        <taxon>Mucilaginibacter</taxon>
    </lineage>
</organism>
<keyword evidence="2" id="KW-1185">Reference proteome</keyword>
<reference evidence="1 2" key="1">
    <citation type="submission" date="2020-05" db="EMBL/GenBank/DDBJ databases">
        <title>Mucilaginibacter mali sp. nov.</title>
        <authorList>
            <person name="Kim H.S."/>
            <person name="Lee K.C."/>
            <person name="Suh M.K."/>
            <person name="Kim J.-S."/>
            <person name="Han K.-I."/>
            <person name="Eom M.K."/>
            <person name="Shin Y.K."/>
            <person name="Lee J.-S."/>
        </authorList>
    </citation>
    <scope>NUCLEOTIDE SEQUENCE [LARGE SCALE GENOMIC DNA]</scope>
    <source>
        <strain evidence="1 2">G2-14</strain>
    </source>
</reference>
<proteinExistence type="predicted"/>
<name>A0A7D4TVB5_9SPHI</name>
<dbReference type="EMBL" id="CP054139">
    <property type="protein sequence ID" value="QKJ28437.1"/>
    <property type="molecule type" value="Genomic_DNA"/>
</dbReference>
<dbReference type="KEGG" id="mmab:HQ865_01230"/>